<gene>
    <name evidence="8" type="ORF">AC731_008930</name>
</gene>
<keyword evidence="4" id="KW-0805">Transcription regulation</keyword>
<keyword evidence="3" id="KW-0678">Repressor</keyword>
<dbReference type="RefSeq" id="WP_048705349.1">
    <property type="nucleotide sequence ID" value="NZ_CP014646.1"/>
</dbReference>
<accession>A0A127K538</accession>
<dbReference type="KEGG" id="thu:AC731_008930"/>
<dbReference type="InterPro" id="IPR002712">
    <property type="entry name" value="CcdB"/>
</dbReference>
<dbReference type="EMBL" id="CP014646">
    <property type="protein sequence ID" value="AMO37065.1"/>
    <property type="molecule type" value="Genomic_DNA"/>
</dbReference>
<dbReference type="GO" id="GO:0006276">
    <property type="term" value="P:plasmid maintenance"/>
    <property type="evidence" value="ECO:0007669"/>
    <property type="project" value="InterPro"/>
</dbReference>
<dbReference type="GO" id="GO:0008657">
    <property type="term" value="F:DNA topoisomerase type II (double strand cut, ATP-hydrolyzing) inhibitor activity"/>
    <property type="evidence" value="ECO:0007669"/>
    <property type="project" value="InterPro"/>
</dbReference>
<name>A0A127K538_9RHOO</name>
<evidence type="ECO:0000256" key="3">
    <source>
        <dbReference type="ARBA" id="ARBA00022491"/>
    </source>
</evidence>
<evidence type="ECO:0000256" key="2">
    <source>
        <dbReference type="ARBA" id="ARBA00015075"/>
    </source>
</evidence>
<protein>
    <recommendedName>
        <fullName evidence="2">Toxin CcdB</fullName>
    </recommendedName>
    <alternativeName>
        <fullName evidence="7">Cytotoxic protein CcdB</fullName>
    </alternativeName>
    <alternativeName>
        <fullName evidence="6">Protein LetD</fullName>
    </alternativeName>
</protein>
<dbReference type="Gene3D" id="2.30.30.110">
    <property type="match status" value="1"/>
</dbReference>
<dbReference type="SUPFAM" id="SSF50118">
    <property type="entry name" value="Cell growth inhibitor/plasmid maintenance toxic component"/>
    <property type="match status" value="1"/>
</dbReference>
<dbReference type="InterPro" id="IPR011067">
    <property type="entry name" value="Plasmid_toxin/cell-grow_inhib"/>
</dbReference>
<dbReference type="Proteomes" id="UP000036902">
    <property type="component" value="Chromosome"/>
</dbReference>
<proteinExistence type="inferred from homology"/>
<evidence type="ECO:0000256" key="5">
    <source>
        <dbReference type="ARBA" id="ARBA00023163"/>
    </source>
</evidence>
<keyword evidence="5" id="KW-0804">Transcription</keyword>
<evidence type="ECO:0000313" key="9">
    <source>
        <dbReference type="Proteomes" id="UP000036902"/>
    </source>
</evidence>
<evidence type="ECO:0000313" key="8">
    <source>
        <dbReference type="EMBL" id="AMO37065.1"/>
    </source>
</evidence>
<evidence type="ECO:0000256" key="1">
    <source>
        <dbReference type="ARBA" id="ARBA00005230"/>
    </source>
</evidence>
<organism evidence="8 9">
    <name type="scientific">Thauera humireducens</name>
    <dbReference type="NCBI Taxonomy" id="1134435"/>
    <lineage>
        <taxon>Bacteria</taxon>
        <taxon>Pseudomonadati</taxon>
        <taxon>Pseudomonadota</taxon>
        <taxon>Betaproteobacteria</taxon>
        <taxon>Rhodocyclales</taxon>
        <taxon>Zoogloeaceae</taxon>
        <taxon>Thauera</taxon>
    </lineage>
</organism>
<evidence type="ECO:0000256" key="4">
    <source>
        <dbReference type="ARBA" id="ARBA00023015"/>
    </source>
</evidence>
<dbReference type="Pfam" id="PF01845">
    <property type="entry name" value="CcdB"/>
    <property type="match status" value="1"/>
</dbReference>
<dbReference type="AlphaFoldDB" id="A0A127K538"/>
<comment type="similarity">
    <text evidence="1">Belongs to the CcdB toxin family.</text>
</comment>
<keyword evidence="9" id="KW-1185">Reference proteome</keyword>
<reference evidence="9" key="1">
    <citation type="submission" date="2016-03" db="EMBL/GenBank/DDBJ databases">
        <authorList>
            <person name="Ma C."/>
            <person name="Zhou S."/>
            <person name="Yang G."/>
        </authorList>
    </citation>
    <scope>NUCLEOTIDE SEQUENCE [LARGE SCALE GENOMIC DNA]</scope>
    <source>
        <strain evidence="9">SgZ-1</strain>
    </source>
</reference>
<evidence type="ECO:0000256" key="6">
    <source>
        <dbReference type="ARBA" id="ARBA00029628"/>
    </source>
</evidence>
<evidence type="ECO:0000256" key="7">
    <source>
        <dbReference type="ARBA" id="ARBA00033135"/>
    </source>
</evidence>
<sequence length="99" mass="10858">MAQYTVYRNIDGAGYLLDVQSDIISHFSTRVVVPLVAQDEIPDYAKTLNPVFEIEGELVVMATQGLAAVPGQILKRPVASLVDKRTEIVQALDILFQGI</sequence>